<dbReference type="RefSeq" id="WP_162354705.1">
    <property type="nucleotide sequence ID" value="NZ_CP048209.1"/>
</dbReference>
<dbReference type="EMBL" id="CP048209">
    <property type="protein sequence ID" value="QHT58630.1"/>
    <property type="molecule type" value="Genomic_DNA"/>
</dbReference>
<dbReference type="CDD" id="cd15787">
    <property type="entry name" value="YycH_N"/>
    <property type="match status" value="1"/>
</dbReference>
<dbReference type="InterPro" id="IPR042274">
    <property type="entry name" value="YycH/YycI_2"/>
</dbReference>
<dbReference type="InterPro" id="IPR009996">
    <property type="entry name" value="YycH"/>
</dbReference>
<dbReference type="Gene3D" id="3.30.310.160">
    <property type="entry name" value="YycH protein, domain 2"/>
    <property type="match status" value="1"/>
</dbReference>
<protein>
    <recommendedName>
        <fullName evidence="2">Regulatory protein YycH domain-containing protein</fullName>
    </recommendedName>
</protein>
<feature type="domain" description="Regulatory protein YycH" evidence="2">
    <location>
        <begin position="4"/>
        <end position="420"/>
    </location>
</feature>
<proteinExistence type="predicted"/>
<evidence type="ECO:0000313" key="4">
    <source>
        <dbReference type="Proteomes" id="UP000476064"/>
    </source>
</evidence>
<evidence type="ECO:0000259" key="2">
    <source>
        <dbReference type="Pfam" id="PF07435"/>
    </source>
</evidence>
<dbReference type="Proteomes" id="UP000476064">
    <property type="component" value="Chromosome"/>
</dbReference>
<accession>A0A6C0FWR2</accession>
<reference evidence="3 4" key="1">
    <citation type="submission" date="2020-01" db="EMBL/GenBank/DDBJ databases">
        <title>Paenibacillus sp. nov., isolated from tomato rhizosphere.</title>
        <authorList>
            <person name="Weon H.-Y."/>
            <person name="Lee S.A."/>
        </authorList>
    </citation>
    <scope>NUCLEOTIDE SEQUENCE [LARGE SCALE GENOMIC DNA]</scope>
    <source>
        <strain evidence="3 4">12200R-189</strain>
    </source>
</reference>
<evidence type="ECO:0000256" key="1">
    <source>
        <dbReference type="SAM" id="MobiDB-lite"/>
    </source>
</evidence>
<dbReference type="KEGG" id="plyc:GXP70_00620"/>
<organism evidence="3 4">
    <name type="scientific">Paenibacillus lycopersici</name>
    <dbReference type="NCBI Taxonomy" id="2704462"/>
    <lineage>
        <taxon>Bacteria</taxon>
        <taxon>Bacillati</taxon>
        <taxon>Bacillota</taxon>
        <taxon>Bacilli</taxon>
        <taxon>Bacillales</taxon>
        <taxon>Paenibacillaceae</taxon>
        <taxon>Paenibacillus</taxon>
    </lineage>
</organism>
<dbReference type="Pfam" id="PF07435">
    <property type="entry name" value="YycH"/>
    <property type="match status" value="1"/>
</dbReference>
<gene>
    <name evidence="3" type="ORF">GXP70_00620</name>
</gene>
<evidence type="ECO:0000313" key="3">
    <source>
        <dbReference type="EMBL" id="QHT58630.1"/>
    </source>
</evidence>
<feature type="region of interest" description="Disordered" evidence="1">
    <location>
        <begin position="435"/>
        <end position="457"/>
    </location>
</feature>
<dbReference type="AlphaFoldDB" id="A0A6C0FWR2"/>
<sequence>MIDKAKTILLTALVILSLIQSYLLAYSMPGLGITTQQQQGYVKVPMGEEAKAESVIFPEDMVLHLGKSKHTVLYPDSNFYNLIFDKIKSREFKGFQRTTATAADWNSIRDHDQGLELRFGSGVPMELLSKVLKLEGDTPFMNDVVDRIWIYKSSERDEVRTYFFSADNMTVYESVKADLTAQDVQMYVGYGEYQVNYKRISTDLYLPEGPVESLASTVGYDSYTPIEMQSYLFNDPGVTREISDRNGSQIYTDGKRGLQIEQNGRWLSYTDSVAVQSRGDNQSQNVYAAIQFVNQHGGWDGLHRFVYADLFGDAQVLKFQQYYGSFPLVPMDPFLFGSMKLRLQDGVVSEYERSMLTLKKKADKRSVRWLPGGELLANAFAQFERRSEVVAIYPALMVTPGDGDTLQFDPIWAVRLGDNTQAKLLDAIPGGYKPLPGEPGGAPLTEKEGNGATGGQGTGLAVGSAALGIPFGQGLGVPE</sequence>
<name>A0A6C0FWR2_9BACL</name>
<keyword evidence="4" id="KW-1185">Reference proteome</keyword>